<dbReference type="InterPro" id="IPR029045">
    <property type="entry name" value="ClpP/crotonase-like_dom_sf"/>
</dbReference>
<keyword evidence="11" id="KW-0511">Multifunctional enzyme</keyword>
<dbReference type="AlphaFoldDB" id="A0A9W3K6G1"/>
<dbReference type="InterPro" id="IPR006176">
    <property type="entry name" value="3-OHacyl-CoA_DH_NAD-bd"/>
</dbReference>
<evidence type="ECO:0000256" key="6">
    <source>
        <dbReference type="ARBA" id="ARBA00022963"/>
    </source>
</evidence>
<protein>
    <recommendedName>
        <fullName evidence="4">enoyl-CoA hydratase</fullName>
        <ecNumber evidence="4">4.2.1.17</ecNumber>
    </recommendedName>
</protein>
<dbReference type="Proteomes" id="UP000032866">
    <property type="component" value="Chromosome 2"/>
</dbReference>
<keyword evidence="5" id="KW-0276">Fatty acid metabolism</keyword>
<evidence type="ECO:0000259" key="13">
    <source>
        <dbReference type="Pfam" id="PF00725"/>
    </source>
</evidence>
<keyword evidence="7" id="KW-0560">Oxidoreductase</keyword>
<dbReference type="FunFam" id="3.40.50.720:FF:000009">
    <property type="entry name" value="Fatty oxidation complex, alpha subunit"/>
    <property type="match status" value="1"/>
</dbReference>
<dbReference type="Pfam" id="PF02737">
    <property type="entry name" value="3HCDH_N"/>
    <property type="match status" value="1"/>
</dbReference>
<dbReference type="SUPFAM" id="SSF52096">
    <property type="entry name" value="ClpP/crotonase"/>
    <property type="match status" value="1"/>
</dbReference>
<dbReference type="GO" id="GO:0006635">
    <property type="term" value="P:fatty acid beta-oxidation"/>
    <property type="evidence" value="ECO:0007669"/>
    <property type="project" value="UniProtKB-ARBA"/>
</dbReference>
<keyword evidence="6" id="KW-0442">Lipid degradation</keyword>
<feature type="domain" description="3-hydroxyacyl-CoA dehydrogenase C-terminal" evidence="13">
    <location>
        <begin position="630"/>
        <end position="712"/>
    </location>
</feature>
<dbReference type="PROSITE" id="PS00067">
    <property type="entry name" value="3HCDH"/>
    <property type="match status" value="1"/>
</dbReference>
<dbReference type="InterPro" id="IPR006180">
    <property type="entry name" value="3-OHacyl-CoA_DH_CS"/>
</dbReference>
<accession>A0A9W3K6G1</accession>
<comment type="catalytic activity">
    <reaction evidence="12">
        <text>a (3S)-3-hydroxyacyl-CoA + NAD(+) = a 3-oxoacyl-CoA + NADH + H(+)</text>
        <dbReference type="Rhea" id="RHEA:22432"/>
        <dbReference type="ChEBI" id="CHEBI:15378"/>
        <dbReference type="ChEBI" id="CHEBI:57318"/>
        <dbReference type="ChEBI" id="CHEBI:57540"/>
        <dbReference type="ChEBI" id="CHEBI:57945"/>
        <dbReference type="ChEBI" id="CHEBI:90726"/>
        <dbReference type="EC" id="1.1.1.35"/>
    </reaction>
</comment>
<name>A0A9W3K6G1_BURCE</name>
<keyword evidence="8" id="KW-0520">NAD</keyword>
<evidence type="ECO:0000256" key="11">
    <source>
        <dbReference type="ARBA" id="ARBA00023268"/>
    </source>
</evidence>
<dbReference type="GO" id="GO:0004300">
    <property type="term" value="F:enoyl-CoA hydratase activity"/>
    <property type="evidence" value="ECO:0007669"/>
    <property type="project" value="UniProtKB-EC"/>
</dbReference>
<organism evidence="15 16">
    <name type="scientific">Burkholderia cepacia GG4</name>
    <dbReference type="NCBI Taxonomy" id="1009846"/>
    <lineage>
        <taxon>Bacteria</taxon>
        <taxon>Pseudomonadati</taxon>
        <taxon>Pseudomonadota</taxon>
        <taxon>Betaproteobacteria</taxon>
        <taxon>Burkholderiales</taxon>
        <taxon>Burkholderiaceae</taxon>
        <taxon>Burkholderia</taxon>
        <taxon>Burkholderia cepacia complex</taxon>
    </lineage>
</organism>
<evidence type="ECO:0000256" key="3">
    <source>
        <dbReference type="ARBA" id="ARBA00008750"/>
    </source>
</evidence>
<evidence type="ECO:0000256" key="12">
    <source>
        <dbReference type="ARBA" id="ARBA00049556"/>
    </source>
</evidence>
<evidence type="ECO:0000256" key="4">
    <source>
        <dbReference type="ARBA" id="ARBA00012076"/>
    </source>
</evidence>
<dbReference type="Pfam" id="PF00378">
    <property type="entry name" value="ECH_1"/>
    <property type="match status" value="1"/>
</dbReference>
<evidence type="ECO:0000256" key="9">
    <source>
        <dbReference type="ARBA" id="ARBA00023098"/>
    </source>
</evidence>
<evidence type="ECO:0000313" key="16">
    <source>
        <dbReference type="Proteomes" id="UP000032866"/>
    </source>
</evidence>
<reference evidence="15 16" key="1">
    <citation type="journal article" date="2012" name="J. Bacteriol.">
        <title>Complete Genome Sequence of Burkholderia sp. Strain GG4, a Betaproteobacterium That Reduces 3-Oxo-N-Acylhomoserine Lactones and Produces Different N-Acylhomoserine Lactones.</title>
        <authorList>
            <person name="Hong K.W."/>
            <person name="Koh C.L."/>
            <person name="Sam C.K."/>
            <person name="Yin W.F."/>
            <person name="Chan K.G."/>
        </authorList>
    </citation>
    <scope>NUCLEOTIDE SEQUENCE [LARGE SCALE GENOMIC DNA]</scope>
    <source>
        <strain evidence="15 16">GG4</strain>
    </source>
</reference>
<feature type="domain" description="3-hydroxyacyl-CoA dehydrogenase C-terminal" evidence="13">
    <location>
        <begin position="498"/>
        <end position="593"/>
    </location>
</feature>
<evidence type="ECO:0000256" key="8">
    <source>
        <dbReference type="ARBA" id="ARBA00023027"/>
    </source>
</evidence>
<dbReference type="InterPro" id="IPR036291">
    <property type="entry name" value="NAD(P)-bd_dom_sf"/>
</dbReference>
<dbReference type="Pfam" id="PF00725">
    <property type="entry name" value="3HCDH"/>
    <property type="match status" value="2"/>
</dbReference>
<dbReference type="InterPro" id="IPR050136">
    <property type="entry name" value="FA_oxidation_alpha_subunit"/>
</dbReference>
<dbReference type="GO" id="GO:0070403">
    <property type="term" value="F:NAD+ binding"/>
    <property type="evidence" value="ECO:0007669"/>
    <property type="project" value="InterPro"/>
</dbReference>
<dbReference type="PANTHER" id="PTHR43612">
    <property type="entry name" value="TRIFUNCTIONAL ENZYME SUBUNIT ALPHA"/>
    <property type="match status" value="1"/>
</dbReference>
<comment type="similarity">
    <text evidence="2">In the central section; belongs to the 3-hydroxyacyl-CoA dehydrogenase family.</text>
</comment>
<dbReference type="NCBIfam" id="NF008727">
    <property type="entry name" value="PRK11730.1"/>
    <property type="match status" value="1"/>
</dbReference>
<feature type="domain" description="3-hydroxyacyl-CoA dehydrogenase NAD binding" evidence="14">
    <location>
        <begin position="320"/>
        <end position="496"/>
    </location>
</feature>
<evidence type="ECO:0000259" key="14">
    <source>
        <dbReference type="Pfam" id="PF02737"/>
    </source>
</evidence>
<dbReference type="GO" id="GO:0016509">
    <property type="term" value="F:long-chain (3S)-3-hydroxyacyl-CoA dehydrogenase (NAD+) activity"/>
    <property type="evidence" value="ECO:0007669"/>
    <property type="project" value="TreeGrafter"/>
</dbReference>
<dbReference type="CDD" id="cd06558">
    <property type="entry name" value="crotonase-like"/>
    <property type="match status" value="1"/>
</dbReference>
<dbReference type="InterPro" id="IPR001753">
    <property type="entry name" value="Enoyl-CoA_hydra/iso"/>
</dbReference>
<dbReference type="PANTHER" id="PTHR43612:SF3">
    <property type="entry name" value="TRIFUNCTIONAL ENZYME SUBUNIT ALPHA, MITOCHONDRIAL"/>
    <property type="match status" value="1"/>
</dbReference>
<evidence type="ECO:0000313" key="15">
    <source>
        <dbReference type="EMBL" id="AFQ51080.1"/>
    </source>
</evidence>
<gene>
    <name evidence="15" type="ORF">GEM_4690</name>
</gene>
<evidence type="ECO:0000256" key="10">
    <source>
        <dbReference type="ARBA" id="ARBA00023239"/>
    </source>
</evidence>
<sequence>MFQGQSLRVSPLGDNGIFELCFDRQGESINKFDRRTIDELRQANQYLLNQAGLRGVLVTSAKNVFIVGADITEFGVKFAQPAAAIAADVAGSNDAFIQFEDLPVPSVVAINGFALGGGLEFALTGAMRVMSSDAQIGVPEVKLGLFPGFGGTVRLVRIAGPAVACDWVAAGKPATPAAAFAAGVVDDIASPDELRSRALHLLERAIANEVDWQALQDRKRKPLSAEVAAQAAAAFEQGRAIAAERGSPHQPAALAAIDMMAEGAALDRAGALALEARVFGEIARTQAASSMVQTFLSEQAVKKIARHREKGAGKVSGALVLGAGIMGGGIAITHALRKIPARMYDLQQRALDQGMAEARKQVARHVKTGRLSESASVEILSAVRPQLNLAGIGDADAVVEAIVENLDVKRKVLADLEPSLKEEAILVSNTSSLRIDDIAAPLKRPERFVGMHFFNPVPMMPLVEVVRGTRTSDQAVATAVAYATALGKTAIVVRDCPGFLVNRVLTAYIRGFLKLIADGADFEQVDKVMESFGWPMGPAYLEDVVGMDTGSHVNNVISAGYADRMPELADDALRVMVRHGRFGQKNGLGFYRYEASATGGKPRRTSSTDAHALLAQLQSEGRRNFTDEEIVDRMMLPMVLEAARTLHEGVVATAAEVDLAMQLGLGFPAYAGGPLKYADWLGLAEVVHRCDALSALGPAYEPGQRLREMASANDRFYPITQ</sequence>
<dbReference type="InterPro" id="IPR008927">
    <property type="entry name" value="6-PGluconate_DH-like_C_sf"/>
</dbReference>
<keyword evidence="10" id="KW-0456">Lyase</keyword>
<dbReference type="EMBL" id="CP003775">
    <property type="protein sequence ID" value="AFQ51080.1"/>
    <property type="molecule type" value="Genomic_DNA"/>
</dbReference>
<dbReference type="Gene3D" id="1.10.1040.50">
    <property type="match status" value="1"/>
</dbReference>
<dbReference type="KEGG" id="bct:GEM_4690"/>
<evidence type="ECO:0000256" key="5">
    <source>
        <dbReference type="ARBA" id="ARBA00022832"/>
    </source>
</evidence>
<keyword evidence="9" id="KW-0443">Lipid metabolism</keyword>
<proteinExistence type="inferred from homology"/>
<evidence type="ECO:0000256" key="7">
    <source>
        <dbReference type="ARBA" id="ARBA00023002"/>
    </source>
</evidence>
<dbReference type="SUPFAM" id="SSF51735">
    <property type="entry name" value="NAD(P)-binding Rossmann-fold domains"/>
    <property type="match status" value="1"/>
</dbReference>
<dbReference type="SUPFAM" id="SSF48179">
    <property type="entry name" value="6-phosphogluconate dehydrogenase C-terminal domain-like"/>
    <property type="match status" value="2"/>
</dbReference>
<comment type="pathway">
    <text evidence="1">Lipid metabolism; fatty acid beta-oxidation.</text>
</comment>
<dbReference type="Gene3D" id="3.90.226.10">
    <property type="entry name" value="2-enoyl-CoA Hydratase, Chain A, domain 1"/>
    <property type="match status" value="1"/>
</dbReference>
<dbReference type="EC" id="4.2.1.17" evidence="4"/>
<comment type="similarity">
    <text evidence="3">In the N-terminal section; belongs to the enoyl-CoA hydratase/isomerase family.</text>
</comment>
<dbReference type="InterPro" id="IPR006108">
    <property type="entry name" value="3HC_DH_C"/>
</dbReference>
<evidence type="ECO:0000256" key="1">
    <source>
        <dbReference type="ARBA" id="ARBA00005005"/>
    </source>
</evidence>
<dbReference type="Gene3D" id="3.40.50.720">
    <property type="entry name" value="NAD(P)-binding Rossmann-like Domain"/>
    <property type="match status" value="1"/>
</dbReference>
<evidence type="ECO:0000256" key="2">
    <source>
        <dbReference type="ARBA" id="ARBA00007005"/>
    </source>
</evidence>